<evidence type="ECO:0000313" key="1">
    <source>
        <dbReference type="EMBL" id="RQO93190.1"/>
    </source>
</evidence>
<name>A0A3N7FF58_POPTR</name>
<reference evidence="1" key="1">
    <citation type="journal article" date="2006" name="Science">
        <title>The genome of black cottonwood, Populus trichocarpa (Torr. &amp; Gray).</title>
        <authorList>
            <person name="Tuskan G.A."/>
            <person name="Difazio S."/>
            <person name="Jansson S."/>
            <person name="Bohlmann J."/>
            <person name="Grigoriev I."/>
            <person name="Hellsten U."/>
            <person name="Putnam N."/>
            <person name="Ralph S."/>
            <person name="Rombauts S."/>
            <person name="Salamov A."/>
            <person name="Schein J."/>
            <person name="Sterck L."/>
            <person name="Aerts A."/>
            <person name="Bhalerao R.R."/>
            <person name="Bhalerao R.P."/>
            <person name="Blaudez D."/>
            <person name="Boerjan W."/>
            <person name="Brun A."/>
            <person name="Brunner A."/>
            <person name="Busov V."/>
            <person name="Campbell M."/>
            <person name="Carlson J."/>
            <person name="Chalot M."/>
            <person name="Chapman J."/>
            <person name="Chen G.L."/>
            <person name="Cooper D."/>
            <person name="Coutinho P.M."/>
            <person name="Couturier J."/>
            <person name="Covert S."/>
            <person name="Cronk Q."/>
            <person name="Cunningham R."/>
            <person name="Davis J."/>
            <person name="Degroeve S."/>
            <person name="Dejardin A."/>
            <person name="Depamphilis C."/>
            <person name="Detter J."/>
            <person name="Dirks B."/>
            <person name="Dubchak I."/>
            <person name="Duplessis S."/>
            <person name="Ehlting J."/>
            <person name="Ellis B."/>
            <person name="Gendler K."/>
            <person name="Goodstein D."/>
            <person name="Gribskov M."/>
            <person name="Grimwood J."/>
            <person name="Groover A."/>
            <person name="Gunter L."/>
            <person name="Hamberger B."/>
            <person name="Heinze B."/>
            <person name="Helariutta Y."/>
            <person name="Henrissat B."/>
            <person name="Holligan D."/>
            <person name="Holt R."/>
            <person name="Huang W."/>
            <person name="Islam-Faridi N."/>
            <person name="Jones S."/>
            <person name="Jones-Rhoades M."/>
            <person name="Jorgensen R."/>
            <person name="Joshi C."/>
            <person name="Kangasjarvi J."/>
            <person name="Karlsson J."/>
            <person name="Kelleher C."/>
            <person name="Kirkpatrick R."/>
            <person name="Kirst M."/>
            <person name="Kohler A."/>
            <person name="Kalluri U."/>
            <person name="Larimer F."/>
            <person name="Leebens-Mack J."/>
            <person name="Leple J.C."/>
            <person name="Locascio P."/>
            <person name="Lou Y."/>
            <person name="Lucas S."/>
            <person name="Martin F."/>
            <person name="Montanini B."/>
            <person name="Napoli C."/>
            <person name="Nelson D.R."/>
            <person name="Nelson C."/>
            <person name="Nieminen K."/>
            <person name="Nilsson O."/>
            <person name="Pereda V."/>
            <person name="Peter G."/>
            <person name="Philippe R."/>
            <person name="Pilate G."/>
            <person name="Poliakov A."/>
            <person name="Razumovskaya J."/>
            <person name="Richardson P."/>
            <person name="Rinaldi C."/>
            <person name="Ritland K."/>
            <person name="Rouze P."/>
            <person name="Ryaboy D."/>
            <person name="Schmutz J."/>
            <person name="Schrader J."/>
            <person name="Segerman B."/>
            <person name="Shin H."/>
            <person name="Siddiqui A."/>
            <person name="Sterky F."/>
            <person name="Terry A."/>
            <person name="Tsai C.J."/>
            <person name="Uberbacher E."/>
            <person name="Unneberg P."/>
            <person name="Vahala J."/>
            <person name="Wall K."/>
            <person name="Wessler S."/>
            <person name="Yang G."/>
            <person name="Yin T."/>
            <person name="Douglas C."/>
            <person name="Marra M."/>
            <person name="Sandberg G."/>
            <person name="Van de Peer Y."/>
            <person name="Rokhsar D."/>
        </authorList>
    </citation>
    <scope>NUCLEOTIDE SEQUENCE [LARGE SCALE GENOMIC DNA]</scope>
    <source>
        <strain evidence="1">Nisqually-1</strain>
    </source>
</reference>
<sequence>MRRRNPQQLLHHNFSWTGILVNGGLHFFSSFIIGRATTSIVGTVLLLDKKLLR</sequence>
<dbReference type="AlphaFoldDB" id="A0A3N7FF58"/>
<reference evidence="1" key="2">
    <citation type="submission" date="2017-07" db="EMBL/GenBank/DDBJ databases">
        <title>WGS assembly of Populus trichocarpa.</title>
        <authorList>
            <person name="Tuskan G."/>
            <person name="Difazio S."/>
            <person name="Jansson S."/>
            <person name="Bohlmann J."/>
            <person name="Grigoriev I."/>
            <person name="Hellsten U."/>
            <person name="Putnam N."/>
            <person name="Ralph S."/>
            <person name="Rombauts S."/>
            <person name="Salamov A."/>
            <person name="Schein J."/>
            <person name="Sterck L."/>
            <person name="Aerts A."/>
            <person name="Bhalerao R."/>
            <person name="Bhalerao R."/>
            <person name="Blaudez D."/>
            <person name="Boerjan W."/>
            <person name="Brun A."/>
            <person name="Brunner A."/>
            <person name="Busov V."/>
            <person name="Campbell M."/>
            <person name="Carlson J."/>
            <person name="Chalot M."/>
            <person name="Chapman J."/>
            <person name="Chen G."/>
            <person name="Cooper D."/>
            <person name="Coutinho P."/>
            <person name="Couturier J."/>
            <person name="Covert S."/>
            <person name="Cronk Q."/>
            <person name="Cunningham R."/>
            <person name="Davis J."/>
            <person name="Degroeve S."/>
            <person name="Dejardin A."/>
            <person name="Depamphilis C."/>
            <person name="Detter J."/>
            <person name="Dirks B."/>
            <person name="Dubchak I."/>
            <person name="Duplessis S."/>
            <person name="Ehlting J."/>
            <person name="Ellis B."/>
            <person name="Gendler K."/>
            <person name="Goodstein D."/>
            <person name="Gribskov M."/>
            <person name="Grimwood J."/>
            <person name="Groover A."/>
            <person name="Gunter L."/>
            <person name="Hamberger B."/>
            <person name="Heinze B."/>
            <person name="Helariutta Y."/>
            <person name="Henrissat B."/>
            <person name="Holligan D."/>
            <person name="Holt R."/>
            <person name="Huang W."/>
            <person name="Islam-Faridi N."/>
            <person name="Jones S."/>
            <person name="Jones-Rhoades M."/>
            <person name="Jorgensen R."/>
            <person name="Joshi C."/>
            <person name="Kangasjarvi J."/>
            <person name="Karlsson J."/>
            <person name="Kelleher C."/>
            <person name="Kirkpatrick R."/>
            <person name="Kirst M."/>
            <person name="Kohler A."/>
            <person name="Kalluri U."/>
            <person name="Larimer F."/>
            <person name="Leebens-Mack J."/>
            <person name="Leple J."/>
            <person name="Locascio P."/>
            <person name="Lou Y."/>
            <person name="Lucas S."/>
            <person name="Martin F."/>
            <person name="Montanini B."/>
            <person name="Napoli C."/>
            <person name="Nelson D."/>
            <person name="Nelson C."/>
            <person name="Nieminen K."/>
            <person name="Nilsson O."/>
            <person name="Pereda V."/>
            <person name="Peter G."/>
            <person name="Philippe R."/>
            <person name="Pilate G."/>
            <person name="Poliakov A."/>
            <person name="Razumovskaya J."/>
            <person name="Richardson P."/>
            <person name="Rinaldi C."/>
            <person name="Ritland K."/>
            <person name="Rouze P."/>
            <person name="Ryaboy D."/>
            <person name="Schmutz J."/>
            <person name="Schrader J."/>
            <person name="Segerman B."/>
            <person name="Shin H."/>
            <person name="Siddiqui A."/>
            <person name="Sterky F."/>
            <person name="Terry A."/>
            <person name="Tsai C."/>
            <person name="Uberbacher E."/>
            <person name="Unneberg P."/>
            <person name="Vahala J."/>
            <person name="Wall K."/>
            <person name="Wessler S."/>
            <person name="Yang G."/>
            <person name="Yin T."/>
            <person name="Douglas C."/>
            <person name="Marra M."/>
            <person name="Sandberg G."/>
            <person name="Van De Peer Y."/>
            <person name="Rokhsar D."/>
        </authorList>
    </citation>
    <scope>NUCLEOTIDE SEQUENCE</scope>
    <source>
        <strain evidence="1">Nisqually-1</strain>
    </source>
</reference>
<protein>
    <submittedName>
        <fullName evidence="1">Uncharacterized protein</fullName>
    </submittedName>
</protein>
<accession>A0A3N7FF58</accession>
<gene>
    <name evidence="1" type="ORF">POPTR_T022850</name>
</gene>
<organism evidence="1">
    <name type="scientific">Populus trichocarpa</name>
    <name type="common">Western balsam poplar</name>
    <name type="synonym">Populus balsamifera subsp. trichocarpa</name>
    <dbReference type="NCBI Taxonomy" id="3694"/>
    <lineage>
        <taxon>Eukaryota</taxon>
        <taxon>Viridiplantae</taxon>
        <taxon>Streptophyta</taxon>
        <taxon>Embryophyta</taxon>
        <taxon>Tracheophyta</taxon>
        <taxon>Spermatophyta</taxon>
        <taxon>Magnoliopsida</taxon>
        <taxon>eudicotyledons</taxon>
        <taxon>Gunneridae</taxon>
        <taxon>Pentapetalae</taxon>
        <taxon>rosids</taxon>
        <taxon>fabids</taxon>
        <taxon>Malpighiales</taxon>
        <taxon>Salicaceae</taxon>
        <taxon>Saliceae</taxon>
        <taxon>Populus</taxon>
    </lineage>
</organism>
<proteinExistence type="predicted"/>
<dbReference type="InParanoid" id="A0A3N7FF58"/>
<dbReference type="EMBL" id="KZ623347">
    <property type="protein sequence ID" value="RQO93190.1"/>
    <property type="molecule type" value="Genomic_DNA"/>
</dbReference>